<evidence type="ECO:0000313" key="8">
    <source>
        <dbReference type="Proteomes" id="UP000034135"/>
    </source>
</evidence>
<protein>
    <recommendedName>
        <fullName evidence="4 5">Large ribosomal subunit protein uL29</fullName>
    </recommendedName>
</protein>
<evidence type="ECO:0000256" key="2">
    <source>
        <dbReference type="ARBA" id="ARBA00022980"/>
    </source>
</evidence>
<dbReference type="HAMAP" id="MF_00374">
    <property type="entry name" value="Ribosomal_uL29"/>
    <property type="match status" value="1"/>
</dbReference>
<gene>
    <name evidence="5" type="primary">rpmC</name>
    <name evidence="7" type="ORF">UV33_C0015G0014</name>
</gene>
<dbReference type="GO" id="GO:0005840">
    <property type="term" value="C:ribosome"/>
    <property type="evidence" value="ECO:0007669"/>
    <property type="project" value="UniProtKB-KW"/>
</dbReference>
<comment type="similarity">
    <text evidence="1 5">Belongs to the universal ribosomal protein uL29 family.</text>
</comment>
<dbReference type="SUPFAM" id="SSF46561">
    <property type="entry name" value="Ribosomal protein L29 (L29p)"/>
    <property type="match status" value="1"/>
</dbReference>
<dbReference type="GO" id="GO:0006412">
    <property type="term" value="P:translation"/>
    <property type="evidence" value="ECO:0007669"/>
    <property type="project" value="UniProtKB-UniRule"/>
</dbReference>
<keyword evidence="3 5" id="KW-0687">Ribonucleoprotein</keyword>
<keyword evidence="2 5" id="KW-0689">Ribosomal protein</keyword>
<name>A0A0G1DRN0_9BACT</name>
<dbReference type="Gene3D" id="1.10.287.310">
    <property type="match status" value="1"/>
</dbReference>
<evidence type="ECO:0000313" key="7">
    <source>
        <dbReference type="EMBL" id="KKS64933.1"/>
    </source>
</evidence>
<dbReference type="GO" id="GO:1990904">
    <property type="term" value="C:ribonucleoprotein complex"/>
    <property type="evidence" value="ECO:0007669"/>
    <property type="project" value="UniProtKB-KW"/>
</dbReference>
<dbReference type="NCBIfam" id="TIGR00012">
    <property type="entry name" value="L29"/>
    <property type="match status" value="1"/>
</dbReference>
<dbReference type="Proteomes" id="UP000034135">
    <property type="component" value="Unassembled WGS sequence"/>
</dbReference>
<evidence type="ECO:0000256" key="3">
    <source>
        <dbReference type="ARBA" id="ARBA00023274"/>
    </source>
</evidence>
<proteinExistence type="inferred from homology"/>
<dbReference type="EMBL" id="LCEB01000015">
    <property type="protein sequence ID" value="KKS64933.1"/>
    <property type="molecule type" value="Genomic_DNA"/>
</dbReference>
<evidence type="ECO:0000256" key="1">
    <source>
        <dbReference type="ARBA" id="ARBA00009254"/>
    </source>
</evidence>
<accession>A0A0G1DRN0</accession>
<evidence type="ECO:0000256" key="4">
    <source>
        <dbReference type="ARBA" id="ARBA00035204"/>
    </source>
</evidence>
<feature type="coiled-coil region" evidence="6">
    <location>
        <begin position="37"/>
        <end position="79"/>
    </location>
</feature>
<reference evidence="7 8" key="1">
    <citation type="journal article" date="2015" name="Nature">
        <title>rRNA introns, odd ribosomes, and small enigmatic genomes across a large radiation of phyla.</title>
        <authorList>
            <person name="Brown C.T."/>
            <person name="Hug L.A."/>
            <person name="Thomas B.C."/>
            <person name="Sharon I."/>
            <person name="Castelle C.J."/>
            <person name="Singh A."/>
            <person name="Wilkins M.J."/>
            <person name="Williams K.H."/>
            <person name="Banfield J.F."/>
        </authorList>
    </citation>
    <scope>NUCLEOTIDE SEQUENCE [LARGE SCALE GENOMIC DNA]</scope>
</reference>
<dbReference type="AlphaFoldDB" id="A0A0G1DRN0"/>
<evidence type="ECO:0000256" key="5">
    <source>
        <dbReference type="HAMAP-Rule" id="MF_00374"/>
    </source>
</evidence>
<dbReference type="Pfam" id="PF00831">
    <property type="entry name" value="Ribosomal_L29"/>
    <property type="match status" value="1"/>
</dbReference>
<comment type="caution">
    <text evidence="7">The sequence shown here is derived from an EMBL/GenBank/DDBJ whole genome shotgun (WGS) entry which is preliminary data.</text>
</comment>
<organism evidence="7 8">
    <name type="scientific">Candidatus Daviesbacteria bacterium GW2011_GWA1_42_6</name>
    <dbReference type="NCBI Taxonomy" id="1618420"/>
    <lineage>
        <taxon>Bacteria</taxon>
        <taxon>Candidatus Daviesiibacteriota</taxon>
    </lineage>
</organism>
<dbReference type="InterPro" id="IPR001854">
    <property type="entry name" value="Ribosomal_uL29"/>
</dbReference>
<dbReference type="GO" id="GO:0003735">
    <property type="term" value="F:structural constituent of ribosome"/>
    <property type="evidence" value="ECO:0007669"/>
    <property type="project" value="InterPro"/>
</dbReference>
<evidence type="ECO:0000256" key="6">
    <source>
        <dbReference type="SAM" id="Coils"/>
    </source>
</evidence>
<dbReference type="InterPro" id="IPR036049">
    <property type="entry name" value="Ribosomal_uL29_sf"/>
</dbReference>
<keyword evidence="6" id="KW-0175">Coiled coil</keyword>
<sequence length="80" mass="9202">MKKNDLAEMKKADKKTLDESVAKICKSLASLVLDKNMEKLKNKKEIKNKRKDLAQILTIKRQKELLTGLENQFKEGKENG</sequence>